<comment type="caution">
    <text evidence="2">The sequence shown here is derived from an EMBL/GenBank/DDBJ whole genome shotgun (WGS) entry which is preliminary data.</text>
</comment>
<sequence>MADVEDLRERFYQERRQMTKTALVEGGVSSAPLEKLVKENLDLSLLKYNSKIRLYTVSTKLPELAEVVTAIQQTKTEEIPDWILASASFYPAMAYRKIGKNKYADGGYRNKIPIDIAINEGATEAFVVDVQGPGPAKRIRVPDTFIHWKCQTLWTLGSFLLFDSQRNQLNLQLGYLEMKKRLGCYYGNWYTFDSVKQAGTCWRGFLSYLIKELQLELSFFKTIKFWQKLRNIYKNRVEPETCGLAMLELLAKKHFLLPNKVYEVDWMFQMICRQDKKSMPDDLLAQVGQLSTEEWRRYRKYQQKIQNERTKAVYFEKLLQEKCKDRLQRELLEQPVDTLLILYLYYLKEEQPWHKNFHMKS</sequence>
<feature type="domain" description="PNPLA" evidence="1">
    <location>
        <begin position="8"/>
        <end position="118"/>
    </location>
</feature>
<dbReference type="InterPro" id="IPR002641">
    <property type="entry name" value="PNPLA_dom"/>
</dbReference>
<proteinExistence type="predicted"/>
<protein>
    <recommendedName>
        <fullName evidence="1">PNPLA domain-containing protein</fullName>
    </recommendedName>
</protein>
<dbReference type="Gene3D" id="3.40.1090.10">
    <property type="entry name" value="Cytosolic phospholipase A2 catalytic domain"/>
    <property type="match status" value="1"/>
</dbReference>
<dbReference type="GO" id="GO:0006629">
    <property type="term" value="P:lipid metabolic process"/>
    <property type="evidence" value="ECO:0007669"/>
    <property type="project" value="InterPro"/>
</dbReference>
<organism evidence="2 3">
    <name type="scientific">Enterococcus faecium SD2A-2</name>
    <dbReference type="NCBI Taxonomy" id="1244154"/>
    <lineage>
        <taxon>Bacteria</taxon>
        <taxon>Bacillati</taxon>
        <taxon>Bacillota</taxon>
        <taxon>Bacilli</taxon>
        <taxon>Lactobacillales</taxon>
        <taxon>Enterococcaceae</taxon>
        <taxon>Enterococcus</taxon>
    </lineage>
</organism>
<evidence type="ECO:0000313" key="3">
    <source>
        <dbReference type="Proteomes" id="UP000014622"/>
    </source>
</evidence>
<dbReference type="EMBL" id="ATIT01000104">
    <property type="protein sequence ID" value="EPI10873.1"/>
    <property type="molecule type" value="Genomic_DNA"/>
</dbReference>
<dbReference type="AlphaFoldDB" id="A0AB73A9H2"/>
<reference evidence="2 3" key="1">
    <citation type="submission" date="2013-06" db="EMBL/GenBank/DDBJ databases">
        <authorList>
            <person name="Weinstock G."/>
            <person name="Sodergren E."/>
            <person name="Lobos E.A."/>
            <person name="Fulton L."/>
            <person name="Fulton R."/>
            <person name="Courtney L."/>
            <person name="Fronick C."/>
            <person name="O'Laughlin M."/>
            <person name="Godfrey J."/>
            <person name="Wilson R.M."/>
            <person name="Miner T."/>
            <person name="Farmer C."/>
            <person name="Delehaunty K."/>
            <person name="Cordes M."/>
            <person name="Minx P."/>
            <person name="Tomlinson C."/>
            <person name="Chen J."/>
            <person name="Wollam A."/>
            <person name="Pepin K.H."/>
            <person name="Bhonagiri V."/>
            <person name="Zhang X."/>
            <person name="Warren W."/>
            <person name="Mitreva M."/>
            <person name="Mardis E.R."/>
            <person name="Wilson R.K."/>
        </authorList>
    </citation>
    <scope>NUCLEOTIDE SEQUENCE [LARGE SCALE GENOMIC DNA]</scope>
    <source>
        <strain evidence="2 3">SD2A-2</strain>
    </source>
</reference>
<name>A0AB73A9H2_ENTFC</name>
<accession>A0AB73A9H2</accession>
<evidence type="ECO:0000259" key="1">
    <source>
        <dbReference type="Pfam" id="PF01734"/>
    </source>
</evidence>
<evidence type="ECO:0000313" key="2">
    <source>
        <dbReference type="EMBL" id="EPI10873.1"/>
    </source>
</evidence>
<dbReference type="Proteomes" id="UP000014622">
    <property type="component" value="Unassembled WGS sequence"/>
</dbReference>
<dbReference type="Pfam" id="PF01734">
    <property type="entry name" value="Patatin"/>
    <property type="match status" value="1"/>
</dbReference>
<gene>
    <name evidence="2" type="ORF">D356_01924</name>
</gene>